<dbReference type="EMBL" id="WMIG01000009">
    <property type="protein sequence ID" value="MTH60653.1"/>
    <property type="molecule type" value="Genomic_DNA"/>
</dbReference>
<evidence type="ECO:0000313" key="1">
    <source>
        <dbReference type="EMBL" id="MTH60653.1"/>
    </source>
</evidence>
<keyword evidence="2" id="KW-1185">Reference proteome</keyword>
<dbReference type="Proteomes" id="UP000449846">
    <property type="component" value="Unassembled WGS sequence"/>
</dbReference>
<protein>
    <submittedName>
        <fullName evidence="1">Uncharacterized protein</fullName>
    </submittedName>
</protein>
<evidence type="ECO:0000313" key="2">
    <source>
        <dbReference type="Proteomes" id="UP000449846"/>
    </source>
</evidence>
<dbReference type="RefSeq" id="WP_155040591.1">
    <property type="nucleotide sequence ID" value="NZ_WMIG01000009.1"/>
</dbReference>
<sequence>MVDVASVPTFAELDQFPETVPMLQNGWQPTGGPVDPEDNQGLLNWPLRELTDRTRYLKTRIDNMAVKAADLVTVGAGGEFLTINEALIALSERRPAYKPGGFITELRLLSGFIMAEQVLISGLNMGWITITGDDAETFIDRAYLTQQFGIRIPAFGVLDGGVLPRIGQLFTMMNTGSATDRCGVLCGDGGGATVLGGAGVKLAGADGANVAMGGRLSATGAIFSNAGENGINAGGSTTVSAIDVDVSGCAVRGVLAQNLASVNIGNGICTGAGSVGIEARDGAIIYAGNAQCRKAASDSTSDIVATRGSRISAYGAIGGTNIAVNTLTANGIIYR</sequence>
<name>A0A844HKD2_9RHOB</name>
<reference evidence="1 2" key="1">
    <citation type="submission" date="2019-11" db="EMBL/GenBank/DDBJ databases">
        <authorList>
            <person name="Dong K."/>
        </authorList>
    </citation>
    <scope>NUCLEOTIDE SEQUENCE [LARGE SCALE GENOMIC DNA]</scope>
    <source>
        <strain evidence="1 2">NBRC 112902</strain>
    </source>
</reference>
<dbReference type="OrthoDB" id="7771586at2"/>
<comment type="caution">
    <text evidence="1">The sequence shown here is derived from an EMBL/GenBank/DDBJ whole genome shotgun (WGS) entry which is preliminary data.</text>
</comment>
<accession>A0A844HKD2</accession>
<organism evidence="1 2">
    <name type="scientific">Paracoccus litorisediminis</name>
    <dbReference type="NCBI Taxonomy" id="2006130"/>
    <lineage>
        <taxon>Bacteria</taxon>
        <taxon>Pseudomonadati</taxon>
        <taxon>Pseudomonadota</taxon>
        <taxon>Alphaproteobacteria</taxon>
        <taxon>Rhodobacterales</taxon>
        <taxon>Paracoccaceae</taxon>
        <taxon>Paracoccus</taxon>
    </lineage>
</organism>
<gene>
    <name evidence="1" type="ORF">GL300_15670</name>
</gene>
<proteinExistence type="predicted"/>
<dbReference type="AlphaFoldDB" id="A0A844HKD2"/>